<dbReference type="PANTHER" id="PTHR31645:SF3">
    <property type="entry name" value="OLIGOPEPTIDE TRANSPORTER"/>
    <property type="match status" value="1"/>
</dbReference>
<keyword evidence="6 7" id="KW-0472">Membrane</keyword>
<dbReference type="PANTHER" id="PTHR31645">
    <property type="entry name" value="OLIGOPEPTIDE TRANSPORTER YGL114W-RELATED"/>
    <property type="match status" value="1"/>
</dbReference>
<feature type="transmembrane region" description="Helical" evidence="7">
    <location>
        <begin position="146"/>
        <end position="171"/>
    </location>
</feature>
<dbReference type="InterPro" id="IPR045035">
    <property type="entry name" value="YSL-like"/>
</dbReference>
<feature type="transmembrane region" description="Helical" evidence="7">
    <location>
        <begin position="221"/>
        <end position="242"/>
    </location>
</feature>
<comment type="similarity">
    <text evidence="2">Belongs to the oligopeptide OPT transporter family.</text>
</comment>
<feature type="transmembrane region" description="Helical" evidence="7">
    <location>
        <begin position="269"/>
        <end position="290"/>
    </location>
</feature>
<feature type="transmembrane region" description="Helical" evidence="7">
    <location>
        <begin position="513"/>
        <end position="534"/>
    </location>
</feature>
<gene>
    <name evidence="8" type="ORF">CALCODRAFT_425697</name>
</gene>
<evidence type="ECO:0000256" key="2">
    <source>
        <dbReference type="ARBA" id="ARBA00008807"/>
    </source>
</evidence>
<evidence type="ECO:0000313" key="9">
    <source>
        <dbReference type="Proteomes" id="UP000076842"/>
    </source>
</evidence>
<keyword evidence="9" id="KW-1185">Reference proteome</keyword>
<sequence length="635" mass="67887">MYLGLKTGWNFGASLFGSILGFAILKPLSVALPKAFGGGYFGPKENVVCQSAATSAGSLGLLFASGFPAAYQLGLLGAKPADDMGRLITFTLCCAYFGIFFTMPLRRLYVCKLKLKFPSGIAAAFTIRSLHVGKNAAAMARKKTWILLYTFLVAITWRVVSEFAPGILWDWHWSWWFYKAGWKWIACVESWGWIFELTPAFIGVGLIIPMNSAASFAGGAFLAWAIMGPALIVTGKAVGTIISPDYPEYINYSNMILDDPINAPSPKYWFIWPGCMVLLCASLAEIGANWRSLLSSFGMMLAPLIDKIRPHKERVVNPDLEIWDPSPIDEQVPLWLWGGGVLTSTVLSMIILKVQFSINPGVTLLAIIFAFIFSLIGAECAGRVSIIPVTTMGNFSQLIFGGISKGSGLPPRENQLNNGLTGMLALAASYQCADMLTDLKTTHLIGASPRAQLYAQMAGALVSIFLSCGLYVVFTSAYPCINTLSSTTCSFPAPDVGAWRAVSVAVSAGSLPIPTSSGITAIVLGVFVVVQTFVKYKWAPEKYHDFFPNWNAIGVAFILGPINTYPMAALFGCIVATIWKKKSPAGFAMYGYAIAAGGIAGEGLGGVVNAALQIGGVSGAYKGTAVGCPLNAYCG</sequence>
<dbReference type="Proteomes" id="UP000076842">
    <property type="component" value="Unassembled WGS sequence"/>
</dbReference>
<feature type="transmembrane region" description="Helical" evidence="7">
    <location>
        <begin position="12"/>
        <end position="35"/>
    </location>
</feature>
<dbReference type="EMBL" id="KV423914">
    <property type="protein sequence ID" value="KZT62818.1"/>
    <property type="molecule type" value="Genomic_DNA"/>
</dbReference>
<dbReference type="GO" id="GO:0000329">
    <property type="term" value="C:fungal-type vacuole membrane"/>
    <property type="evidence" value="ECO:0007669"/>
    <property type="project" value="TreeGrafter"/>
</dbReference>
<keyword evidence="5 7" id="KW-1133">Transmembrane helix</keyword>
<feature type="transmembrane region" description="Helical" evidence="7">
    <location>
        <begin position="591"/>
        <end position="612"/>
    </location>
</feature>
<feature type="transmembrane region" description="Helical" evidence="7">
    <location>
        <begin position="555"/>
        <end position="579"/>
    </location>
</feature>
<evidence type="ECO:0000256" key="3">
    <source>
        <dbReference type="ARBA" id="ARBA00022448"/>
    </source>
</evidence>
<dbReference type="OrthoDB" id="77405at2759"/>
<keyword evidence="4 7" id="KW-0812">Transmembrane</keyword>
<evidence type="ECO:0000313" key="8">
    <source>
        <dbReference type="EMBL" id="KZT62818.1"/>
    </source>
</evidence>
<protein>
    <submittedName>
        <fullName evidence="8">OPT superfamily oligopeptide transporter</fullName>
    </submittedName>
</protein>
<feature type="transmembrane region" description="Helical" evidence="7">
    <location>
        <begin position="334"/>
        <end position="352"/>
    </location>
</feature>
<dbReference type="InParanoid" id="A0A165K8G1"/>
<evidence type="ECO:0000256" key="6">
    <source>
        <dbReference type="ARBA" id="ARBA00023136"/>
    </source>
</evidence>
<dbReference type="AlphaFoldDB" id="A0A165K8G1"/>
<feature type="transmembrane region" description="Helical" evidence="7">
    <location>
        <begin position="191"/>
        <end position="209"/>
    </location>
</feature>
<evidence type="ECO:0000256" key="7">
    <source>
        <dbReference type="SAM" id="Phobius"/>
    </source>
</evidence>
<organism evidence="8 9">
    <name type="scientific">Calocera cornea HHB12733</name>
    <dbReference type="NCBI Taxonomy" id="1353952"/>
    <lineage>
        <taxon>Eukaryota</taxon>
        <taxon>Fungi</taxon>
        <taxon>Dikarya</taxon>
        <taxon>Basidiomycota</taxon>
        <taxon>Agaricomycotina</taxon>
        <taxon>Dacrymycetes</taxon>
        <taxon>Dacrymycetales</taxon>
        <taxon>Dacrymycetaceae</taxon>
        <taxon>Calocera</taxon>
    </lineage>
</organism>
<reference evidence="8 9" key="1">
    <citation type="journal article" date="2016" name="Mol. Biol. Evol.">
        <title>Comparative Genomics of Early-Diverging Mushroom-Forming Fungi Provides Insights into the Origins of Lignocellulose Decay Capabilities.</title>
        <authorList>
            <person name="Nagy L.G."/>
            <person name="Riley R."/>
            <person name="Tritt A."/>
            <person name="Adam C."/>
            <person name="Daum C."/>
            <person name="Floudas D."/>
            <person name="Sun H."/>
            <person name="Yadav J.S."/>
            <person name="Pangilinan J."/>
            <person name="Larsson K.H."/>
            <person name="Matsuura K."/>
            <person name="Barry K."/>
            <person name="Labutti K."/>
            <person name="Kuo R."/>
            <person name="Ohm R.A."/>
            <person name="Bhattacharya S.S."/>
            <person name="Shirouzu T."/>
            <person name="Yoshinaga Y."/>
            <person name="Martin F.M."/>
            <person name="Grigoriev I.V."/>
            <person name="Hibbett D.S."/>
        </authorList>
    </citation>
    <scope>NUCLEOTIDE SEQUENCE [LARGE SCALE GENOMIC DNA]</scope>
    <source>
        <strain evidence="8 9">HHB12733</strain>
    </source>
</reference>
<dbReference type="STRING" id="1353952.A0A165K8G1"/>
<evidence type="ECO:0000256" key="5">
    <source>
        <dbReference type="ARBA" id="ARBA00022989"/>
    </source>
</evidence>
<evidence type="ECO:0000256" key="1">
    <source>
        <dbReference type="ARBA" id="ARBA00004141"/>
    </source>
</evidence>
<dbReference type="NCBIfam" id="TIGR00728">
    <property type="entry name" value="OPT_sfam"/>
    <property type="match status" value="1"/>
</dbReference>
<dbReference type="GO" id="GO:0035673">
    <property type="term" value="F:oligopeptide transmembrane transporter activity"/>
    <property type="evidence" value="ECO:0007669"/>
    <property type="project" value="InterPro"/>
</dbReference>
<proteinExistence type="inferred from homology"/>
<accession>A0A165K8G1</accession>
<name>A0A165K8G1_9BASI</name>
<keyword evidence="3" id="KW-0813">Transport</keyword>
<dbReference type="InterPro" id="IPR004813">
    <property type="entry name" value="OPT"/>
</dbReference>
<evidence type="ECO:0000256" key="4">
    <source>
        <dbReference type="ARBA" id="ARBA00022692"/>
    </source>
</evidence>
<feature type="transmembrane region" description="Helical" evidence="7">
    <location>
        <begin position="47"/>
        <end position="67"/>
    </location>
</feature>
<dbReference type="Pfam" id="PF03169">
    <property type="entry name" value="OPT"/>
    <property type="match status" value="1"/>
</dbReference>
<comment type="subcellular location">
    <subcellularLocation>
        <location evidence="1">Membrane</location>
        <topology evidence="1">Multi-pass membrane protein</topology>
    </subcellularLocation>
</comment>
<feature type="transmembrane region" description="Helical" evidence="7">
    <location>
        <begin position="453"/>
        <end position="474"/>
    </location>
</feature>
<feature type="transmembrane region" description="Helical" evidence="7">
    <location>
        <begin position="358"/>
        <end position="378"/>
    </location>
</feature>
<feature type="transmembrane region" description="Helical" evidence="7">
    <location>
        <begin position="87"/>
        <end position="105"/>
    </location>
</feature>